<dbReference type="GO" id="GO:0005829">
    <property type="term" value="C:cytosol"/>
    <property type="evidence" value="ECO:0007669"/>
    <property type="project" value="TreeGrafter"/>
</dbReference>
<dbReference type="AlphaFoldDB" id="A0A2M8L9J5"/>
<dbReference type="Pfam" id="PF01156">
    <property type="entry name" value="IU_nuc_hydro"/>
    <property type="match status" value="1"/>
</dbReference>
<dbReference type="GO" id="GO:0006152">
    <property type="term" value="P:purine nucleoside catabolic process"/>
    <property type="evidence" value="ECO:0007669"/>
    <property type="project" value="TreeGrafter"/>
</dbReference>
<comment type="caution">
    <text evidence="4">The sequence shown here is derived from an EMBL/GenBank/DDBJ whole genome shotgun (WGS) entry which is preliminary data.</text>
</comment>
<proteinExistence type="predicted"/>
<feature type="domain" description="Inosine/uridine-preferring nucleoside hydrolase" evidence="3">
    <location>
        <begin position="12"/>
        <end position="342"/>
    </location>
</feature>
<reference evidence="5" key="1">
    <citation type="submission" date="2017-09" db="EMBL/GenBank/DDBJ databases">
        <title>Depth-based differentiation of microbial function through sediment-hosted aquifers and enrichment of novel symbionts in the deep terrestrial subsurface.</title>
        <authorList>
            <person name="Probst A.J."/>
            <person name="Ladd B."/>
            <person name="Jarett J.K."/>
            <person name="Geller-Mcgrath D.E."/>
            <person name="Sieber C.M.K."/>
            <person name="Emerson J.B."/>
            <person name="Anantharaman K."/>
            <person name="Thomas B.C."/>
            <person name="Malmstrom R."/>
            <person name="Stieglmeier M."/>
            <person name="Klingl A."/>
            <person name="Woyke T."/>
            <person name="Ryan C.M."/>
            <person name="Banfield J.F."/>
        </authorList>
    </citation>
    <scope>NUCLEOTIDE SEQUENCE [LARGE SCALE GENOMIC DNA]</scope>
</reference>
<organism evidence="4 5">
    <name type="scientific">Candidatus Tagabacteria bacterium CG10_big_fil_rev_8_21_14_0_10_40_13</name>
    <dbReference type="NCBI Taxonomy" id="1975022"/>
    <lineage>
        <taxon>Bacteria</taxon>
        <taxon>Candidatus Tagaibacteriota</taxon>
    </lineage>
</organism>
<sequence>MKAIESEQPTHLIINTDPGCDDAVSLFSTAATASKEFTEVDSIAIYGNDSTHQTGKNLSTLRVIIEELRQTGSFFPELKYFSGAEKALDKSEPFQENTDDIFGKHALEGIERKTTKLLEPSGVIYERIARNPEATAHALSLGAITELAQMITRKDMVGKVKSITVMGGVFFEEGNRAPHLSWNFSCDPRALEVVLRESEKQRIPFTLVPLDLTQKPELGLTADRFAWLYKELNLRGSHAIADIIKTLVGTESTYYKFSVSPDRTIGNRKPPYDRIGFKGAAIHDLTARMVQENPENFEIYPIQVLVDEKGQIGTAPSYMASDDFHLHTIQVAMDVKDSERYWQQVVDSLSQYR</sequence>
<evidence type="ECO:0000256" key="1">
    <source>
        <dbReference type="ARBA" id="ARBA00022801"/>
    </source>
</evidence>
<name>A0A2M8L9J5_9BACT</name>
<evidence type="ECO:0000259" key="3">
    <source>
        <dbReference type="Pfam" id="PF01156"/>
    </source>
</evidence>
<accession>A0A2M8L9J5</accession>
<evidence type="ECO:0000313" key="4">
    <source>
        <dbReference type="EMBL" id="PJE73289.1"/>
    </source>
</evidence>
<protein>
    <recommendedName>
        <fullName evidence="3">Inosine/uridine-preferring nucleoside hydrolase domain-containing protein</fullName>
    </recommendedName>
</protein>
<dbReference type="PANTHER" id="PTHR12304:SF4">
    <property type="entry name" value="URIDINE NUCLEOSIDASE"/>
    <property type="match status" value="1"/>
</dbReference>
<dbReference type="InterPro" id="IPR023186">
    <property type="entry name" value="IUNH"/>
</dbReference>
<dbReference type="GO" id="GO:0008477">
    <property type="term" value="F:purine nucleosidase activity"/>
    <property type="evidence" value="ECO:0007669"/>
    <property type="project" value="TreeGrafter"/>
</dbReference>
<dbReference type="InterPro" id="IPR036452">
    <property type="entry name" value="Ribo_hydro-like"/>
</dbReference>
<evidence type="ECO:0000256" key="2">
    <source>
        <dbReference type="ARBA" id="ARBA00023295"/>
    </source>
</evidence>
<gene>
    <name evidence="4" type="ORF">COV00_00600</name>
</gene>
<dbReference type="EMBL" id="PFEP01000010">
    <property type="protein sequence ID" value="PJE73289.1"/>
    <property type="molecule type" value="Genomic_DNA"/>
</dbReference>
<dbReference type="InterPro" id="IPR001910">
    <property type="entry name" value="Inosine/uridine_hydrolase_dom"/>
</dbReference>
<dbReference type="SUPFAM" id="SSF53590">
    <property type="entry name" value="Nucleoside hydrolase"/>
    <property type="match status" value="1"/>
</dbReference>
<dbReference type="PANTHER" id="PTHR12304">
    <property type="entry name" value="INOSINE-URIDINE PREFERRING NUCLEOSIDE HYDROLASE"/>
    <property type="match status" value="1"/>
</dbReference>
<dbReference type="Proteomes" id="UP000230603">
    <property type="component" value="Unassembled WGS sequence"/>
</dbReference>
<dbReference type="Gene3D" id="3.90.245.10">
    <property type="entry name" value="Ribonucleoside hydrolase-like"/>
    <property type="match status" value="1"/>
</dbReference>
<keyword evidence="2" id="KW-0326">Glycosidase</keyword>
<keyword evidence="1" id="KW-0378">Hydrolase</keyword>
<evidence type="ECO:0000313" key="5">
    <source>
        <dbReference type="Proteomes" id="UP000230603"/>
    </source>
</evidence>